<dbReference type="PANTHER" id="PTHR30314:SF3">
    <property type="entry name" value="MITOCHONDRIAL DIVISION PROTEIN FSZA"/>
    <property type="match status" value="1"/>
</dbReference>
<keyword evidence="1" id="KW-0547">Nucleotide-binding</keyword>
<dbReference type="Pfam" id="PF12327">
    <property type="entry name" value="FtsZ_C"/>
    <property type="match status" value="1"/>
</dbReference>
<comment type="caution">
    <text evidence="4">The sequence shown here is derived from an EMBL/GenBank/DDBJ whole genome shotgun (WGS) entry which is preliminary data.</text>
</comment>
<keyword evidence="5" id="KW-1185">Reference proteome</keyword>
<protein>
    <recommendedName>
        <fullName evidence="3">Tubulin/FtsZ 2-layer sandwich domain-containing protein</fullName>
    </recommendedName>
</protein>
<keyword evidence="2" id="KW-0342">GTP-binding</keyword>
<dbReference type="InterPro" id="IPR008280">
    <property type="entry name" value="Tub_FtsZ_C"/>
</dbReference>
<accession>A0ABX0I741</accession>
<proteinExistence type="predicted"/>
<dbReference type="SMART" id="SM00865">
    <property type="entry name" value="Tubulin_C"/>
    <property type="match status" value="1"/>
</dbReference>
<organism evidence="4 5">
    <name type="scientific">Flavobacterium difficile</name>
    <dbReference type="NCBI Taxonomy" id="2709659"/>
    <lineage>
        <taxon>Bacteria</taxon>
        <taxon>Pseudomonadati</taxon>
        <taxon>Bacteroidota</taxon>
        <taxon>Flavobacteriia</taxon>
        <taxon>Flavobacteriales</taxon>
        <taxon>Flavobacteriaceae</taxon>
        <taxon>Flavobacterium</taxon>
    </lineage>
</organism>
<evidence type="ECO:0000259" key="3">
    <source>
        <dbReference type="SMART" id="SM00865"/>
    </source>
</evidence>
<gene>
    <name evidence="4" type="ORF">G4D72_05465</name>
</gene>
<dbReference type="Gene3D" id="3.30.1330.20">
    <property type="entry name" value="Tubulin/FtsZ, C-terminal domain"/>
    <property type="match status" value="1"/>
</dbReference>
<dbReference type="EMBL" id="JAAJBT010000002">
    <property type="protein sequence ID" value="NHM01557.1"/>
    <property type="molecule type" value="Genomic_DNA"/>
</dbReference>
<dbReference type="InterPro" id="IPR018316">
    <property type="entry name" value="Tubulin/FtsZ_2-layer-sand-dom"/>
</dbReference>
<feature type="domain" description="Tubulin/FtsZ 2-layer sandwich" evidence="3">
    <location>
        <begin position="9"/>
        <end position="125"/>
    </location>
</feature>
<reference evidence="4 5" key="1">
    <citation type="submission" date="2020-02" db="EMBL/GenBank/DDBJ databases">
        <authorList>
            <person name="Chen W.-M."/>
        </authorList>
    </citation>
    <scope>NUCLEOTIDE SEQUENCE [LARGE SCALE GENOMIC DNA]</scope>
    <source>
        <strain evidence="4 5">KDG-16</strain>
    </source>
</reference>
<dbReference type="InterPro" id="IPR045061">
    <property type="entry name" value="FtsZ/CetZ"/>
</dbReference>
<evidence type="ECO:0000256" key="1">
    <source>
        <dbReference type="ARBA" id="ARBA00022741"/>
    </source>
</evidence>
<dbReference type="SUPFAM" id="SSF55307">
    <property type="entry name" value="Tubulin C-terminal domain-like"/>
    <property type="match status" value="1"/>
</dbReference>
<dbReference type="InterPro" id="IPR024757">
    <property type="entry name" value="FtsZ_C"/>
</dbReference>
<name>A0ABX0I741_9FLAO</name>
<dbReference type="PANTHER" id="PTHR30314">
    <property type="entry name" value="CELL DIVISION PROTEIN FTSZ-RELATED"/>
    <property type="match status" value="1"/>
</dbReference>
<sequence length="128" mass="13880">MGLILSETLNIDFKNIISNNDNIFIGSSVVSGNNRAEKAIKKALLSPLHKGATITNSEHIVVLISIGLEEMTLDEISVISDYVQQESTNQPNIILNVTEDNNLENAIGITLIASGFKSKINLTEINNS</sequence>
<dbReference type="InterPro" id="IPR037103">
    <property type="entry name" value="Tubulin/FtsZ-like_C"/>
</dbReference>
<dbReference type="Proteomes" id="UP000800984">
    <property type="component" value="Unassembled WGS sequence"/>
</dbReference>
<dbReference type="RefSeq" id="WP_166076613.1">
    <property type="nucleotide sequence ID" value="NZ_JAAJBT010000002.1"/>
</dbReference>
<evidence type="ECO:0000313" key="5">
    <source>
        <dbReference type="Proteomes" id="UP000800984"/>
    </source>
</evidence>
<evidence type="ECO:0000313" key="4">
    <source>
        <dbReference type="EMBL" id="NHM01557.1"/>
    </source>
</evidence>
<evidence type="ECO:0000256" key="2">
    <source>
        <dbReference type="ARBA" id="ARBA00023134"/>
    </source>
</evidence>